<dbReference type="InterPro" id="IPR022139">
    <property type="entry name" value="Fam-L/Fam-M-like_plasmodium"/>
</dbReference>
<dbReference type="Pfam" id="PF12420">
    <property type="entry name" value="DUF3671"/>
    <property type="match status" value="1"/>
</dbReference>
<keyword evidence="1" id="KW-0812">Transmembrane</keyword>
<feature type="transmembrane region" description="Helical" evidence="1">
    <location>
        <begin position="139"/>
        <end position="170"/>
    </location>
</feature>
<evidence type="ECO:0000256" key="1">
    <source>
        <dbReference type="SAM" id="Phobius"/>
    </source>
</evidence>
<dbReference type="OrthoDB" id="10332253at2759"/>
<keyword evidence="1" id="KW-1133">Transmembrane helix</keyword>
<accession>A0A565A7W1</accession>
<organism evidence="2">
    <name type="scientific">Plasmodium vivax</name>
    <name type="common">malaria parasite P. vivax</name>
    <dbReference type="NCBI Taxonomy" id="5855"/>
    <lineage>
        <taxon>Eukaryota</taxon>
        <taxon>Sar</taxon>
        <taxon>Alveolata</taxon>
        <taxon>Apicomplexa</taxon>
        <taxon>Aconoidasida</taxon>
        <taxon>Haemosporida</taxon>
        <taxon>Plasmodiidae</taxon>
        <taxon>Plasmodium</taxon>
        <taxon>Plasmodium (Plasmodium)</taxon>
    </lineage>
</organism>
<gene>
    <name evidence="2" type="ORF">PVP01_0008070</name>
</gene>
<dbReference type="AlphaFoldDB" id="A0A565A7W1"/>
<proteinExistence type="predicted"/>
<dbReference type="VEuPathDB" id="PlasmoDB:PVPAM_050009400"/>
<dbReference type="VEuPathDB" id="PlasmoDB:PVW1_060032400"/>
<protein>
    <submittedName>
        <fullName evidence="2">Uncharacterized protein</fullName>
    </submittedName>
</protein>
<keyword evidence="1" id="KW-0472">Membrane</keyword>
<reference evidence="2" key="1">
    <citation type="submission" date="2016-07" db="EMBL/GenBank/DDBJ databases">
        <authorList>
            <consortium name="Pathogen Informatics"/>
        </authorList>
    </citation>
    <scope>NUCLEOTIDE SEQUENCE</scope>
</reference>
<evidence type="ECO:0000313" key="2">
    <source>
        <dbReference type="EMBL" id="VVA00095.1"/>
    </source>
</evidence>
<feature type="transmembrane region" description="Helical" evidence="1">
    <location>
        <begin position="230"/>
        <end position="251"/>
    </location>
</feature>
<sequence>MATLGNYNFNFNKSLEIKSVQDKALNISFKRLLAKGEPQREFENTRNRKGLADNIVCKGKTKYISENISRFSHKNDKGLNNFDVYMKNYNRRYSQKKGLSKLDCYYEKKIFDKFQNICELAKKANYDKKRCKKLFYRKYGIGLILFSFLPVLGFIFPILGLILFILLPLLGFIFPILFWSEEDKPALINFCTEEKHAQSSSRRTHDHTCNCYPLLISEKALLVIDRFNTVFFAIIAIINAAIIIYVLIKVLKYERLNSKKVKMRIQ</sequence>
<dbReference type="EMBL" id="FLZR02000033">
    <property type="protein sequence ID" value="VVA00095.1"/>
    <property type="molecule type" value="Genomic_DNA"/>
</dbReference>
<name>A0A565A7W1_PLAVI</name>
<dbReference type="Proteomes" id="UP000220605">
    <property type="component" value="Unassembled WGS sequence"/>
</dbReference>
<dbReference type="VEuPathDB" id="PlasmoDB:PVP01_0008070"/>